<dbReference type="InterPro" id="IPR052984">
    <property type="entry name" value="UPF0421"/>
</dbReference>
<dbReference type="InterPro" id="IPR010343">
    <property type="entry name" value="ArAE_1"/>
</dbReference>
<evidence type="ECO:0000256" key="3">
    <source>
        <dbReference type="ARBA" id="ARBA00022692"/>
    </source>
</evidence>
<dbReference type="PANTHER" id="PTHR40064">
    <property type="entry name" value="MEMBRANE PROTEIN-RELATED"/>
    <property type="match status" value="1"/>
</dbReference>
<organism evidence="8 9">
    <name type="scientific">Proteiniclasticum sediminis</name>
    <dbReference type="NCBI Taxonomy" id="2804028"/>
    <lineage>
        <taxon>Bacteria</taxon>
        <taxon>Bacillati</taxon>
        <taxon>Bacillota</taxon>
        <taxon>Clostridia</taxon>
        <taxon>Eubacteriales</taxon>
        <taxon>Clostridiaceae</taxon>
        <taxon>Proteiniclasticum</taxon>
    </lineage>
</organism>
<dbReference type="RefSeq" id="WP_211801392.1">
    <property type="nucleotide sequence ID" value="NZ_JAGSCS010000011.1"/>
</dbReference>
<protein>
    <submittedName>
        <fullName evidence="8">Aromatic acid exporter family protein</fullName>
    </submittedName>
</protein>
<sequence>MEKLKKMMGLRTLKTALGAALAIFLSQKLGLSYAVNSAIIVILSVQTTKRKSRDLALMQLGSTVLALFVGSVTFRLVGFTPWAFGIYLLIFIPLAVKLKFHDGIVPCSVLVSHLLAVESVAWAWLGNEMMQMVIGAGIGFLLNLQMPSEEKKLRANIEEIEKLMGELLLQMADHFQGRQRPENEEKLHRTLEKKLQQTQELALREAGNHFTRDLSGYAQYVEMRMGQQQILKYMRKYARKGYRRTKQADMIAQLIQHVAAELNALVVHEEVRQEIECYRNALKQEALPQTLEELECWASLDEFVRDLEYLLELKRDFVESLDSQNRESLWKPLEEIHSAA</sequence>
<evidence type="ECO:0000256" key="6">
    <source>
        <dbReference type="SAM" id="Phobius"/>
    </source>
</evidence>
<comment type="subcellular location">
    <subcellularLocation>
        <location evidence="1">Cell membrane</location>
        <topology evidence="1">Multi-pass membrane protein</topology>
    </subcellularLocation>
</comment>
<dbReference type="Pfam" id="PF06081">
    <property type="entry name" value="ArAE_1"/>
    <property type="match status" value="1"/>
</dbReference>
<evidence type="ECO:0000256" key="1">
    <source>
        <dbReference type="ARBA" id="ARBA00004651"/>
    </source>
</evidence>
<name>A0A941CPP2_9CLOT</name>
<gene>
    <name evidence="8" type="ORF">KCG48_08830</name>
</gene>
<keyword evidence="9" id="KW-1185">Reference proteome</keyword>
<comment type="caution">
    <text evidence="8">The sequence shown here is derived from an EMBL/GenBank/DDBJ whole genome shotgun (WGS) entry which is preliminary data.</text>
</comment>
<dbReference type="PANTHER" id="PTHR40064:SF1">
    <property type="entry name" value="MEMBRANE PROTEIN"/>
    <property type="match status" value="1"/>
</dbReference>
<evidence type="ECO:0000256" key="2">
    <source>
        <dbReference type="ARBA" id="ARBA00022475"/>
    </source>
</evidence>
<dbReference type="GO" id="GO:0005886">
    <property type="term" value="C:plasma membrane"/>
    <property type="evidence" value="ECO:0007669"/>
    <property type="project" value="UniProtKB-SubCell"/>
</dbReference>
<evidence type="ECO:0000259" key="7">
    <source>
        <dbReference type="Pfam" id="PF11728"/>
    </source>
</evidence>
<dbReference type="Pfam" id="PF11728">
    <property type="entry name" value="ArAE_1_C"/>
    <property type="match status" value="1"/>
</dbReference>
<feature type="transmembrane region" description="Helical" evidence="6">
    <location>
        <begin position="61"/>
        <end position="92"/>
    </location>
</feature>
<dbReference type="InterPro" id="IPR038323">
    <property type="entry name" value="ArAE_1_C_sf"/>
</dbReference>
<evidence type="ECO:0000313" key="8">
    <source>
        <dbReference type="EMBL" id="MBR0576442.1"/>
    </source>
</evidence>
<feature type="transmembrane region" description="Helical" evidence="6">
    <location>
        <begin position="104"/>
        <end position="123"/>
    </location>
</feature>
<dbReference type="AlphaFoldDB" id="A0A941CPP2"/>
<evidence type="ECO:0000256" key="5">
    <source>
        <dbReference type="ARBA" id="ARBA00023136"/>
    </source>
</evidence>
<dbReference type="InterPro" id="IPR021062">
    <property type="entry name" value="ArAE_1_C"/>
</dbReference>
<evidence type="ECO:0000256" key="4">
    <source>
        <dbReference type="ARBA" id="ARBA00022989"/>
    </source>
</evidence>
<keyword evidence="2" id="KW-1003">Cell membrane</keyword>
<proteinExistence type="predicted"/>
<dbReference type="Proteomes" id="UP000675379">
    <property type="component" value="Unassembled WGS sequence"/>
</dbReference>
<keyword evidence="4 6" id="KW-1133">Transmembrane helix</keyword>
<keyword evidence="3 6" id="KW-0812">Transmembrane</keyword>
<feature type="domain" description="Putative aromatic acid exporter C-terminal" evidence="7">
    <location>
        <begin position="150"/>
        <end position="314"/>
    </location>
</feature>
<dbReference type="Gene3D" id="1.20.120.940">
    <property type="entry name" value="Putative aromatic acid exporter, C-terminal domain"/>
    <property type="match status" value="1"/>
</dbReference>
<accession>A0A941CPP2</accession>
<dbReference type="EMBL" id="JAGSCS010000011">
    <property type="protein sequence ID" value="MBR0576442.1"/>
    <property type="molecule type" value="Genomic_DNA"/>
</dbReference>
<keyword evidence="5 6" id="KW-0472">Membrane</keyword>
<evidence type="ECO:0000313" key="9">
    <source>
        <dbReference type="Proteomes" id="UP000675379"/>
    </source>
</evidence>
<reference evidence="8" key="1">
    <citation type="submission" date="2021-04" db="EMBL/GenBank/DDBJ databases">
        <title>Proteiniclasticum sedimins sp. nov., an obligate anaerobic bacterium isolated from anaerobic sludge.</title>
        <authorList>
            <person name="Liu J."/>
        </authorList>
    </citation>
    <scope>NUCLEOTIDE SEQUENCE</scope>
    <source>
        <strain evidence="8">BAD-10</strain>
    </source>
</reference>